<comment type="caution">
    <text evidence="11">The sequence shown here is derived from an EMBL/GenBank/DDBJ whole genome shotgun (WGS) entry which is preliminary data.</text>
</comment>
<evidence type="ECO:0000256" key="2">
    <source>
        <dbReference type="ARBA" id="ARBA00010617"/>
    </source>
</evidence>
<comment type="cofactor">
    <cofactor evidence="1 8">
        <name>heme</name>
        <dbReference type="ChEBI" id="CHEBI:30413"/>
    </cofactor>
</comment>
<protein>
    <recommendedName>
        <fullName evidence="13">Cytochrome P450</fullName>
    </recommendedName>
</protein>
<evidence type="ECO:0000256" key="6">
    <source>
        <dbReference type="ARBA" id="ARBA00023004"/>
    </source>
</evidence>
<accession>A0A9P1ITI9</accession>
<proteinExistence type="inferred from homology"/>
<evidence type="ECO:0000256" key="7">
    <source>
        <dbReference type="ARBA" id="ARBA00023033"/>
    </source>
</evidence>
<dbReference type="Pfam" id="PF00067">
    <property type="entry name" value="p450"/>
    <property type="match status" value="1"/>
</dbReference>
<dbReference type="InterPro" id="IPR017972">
    <property type="entry name" value="Cyt_P450_CS"/>
</dbReference>
<feature type="binding site" description="axial binding residue" evidence="8">
    <location>
        <position position="463"/>
    </location>
    <ligand>
        <name>heme</name>
        <dbReference type="ChEBI" id="CHEBI:30413"/>
    </ligand>
    <ligandPart>
        <name>Fe</name>
        <dbReference type="ChEBI" id="CHEBI:18248"/>
    </ligandPart>
</feature>
<comment type="similarity">
    <text evidence="2 9">Belongs to the cytochrome P450 family.</text>
</comment>
<keyword evidence="10" id="KW-1133">Transmembrane helix</keyword>
<dbReference type="GO" id="GO:0020037">
    <property type="term" value="F:heme binding"/>
    <property type="evidence" value="ECO:0007669"/>
    <property type="project" value="InterPro"/>
</dbReference>
<evidence type="ECO:0000256" key="1">
    <source>
        <dbReference type="ARBA" id="ARBA00001971"/>
    </source>
</evidence>
<evidence type="ECO:0000313" key="11">
    <source>
        <dbReference type="EMBL" id="CAI5449902.1"/>
    </source>
</evidence>
<evidence type="ECO:0000256" key="5">
    <source>
        <dbReference type="ARBA" id="ARBA00023002"/>
    </source>
</evidence>
<dbReference type="SUPFAM" id="SSF48264">
    <property type="entry name" value="Cytochrome P450"/>
    <property type="match status" value="1"/>
</dbReference>
<evidence type="ECO:0000256" key="9">
    <source>
        <dbReference type="RuleBase" id="RU000461"/>
    </source>
</evidence>
<evidence type="ECO:0000256" key="10">
    <source>
        <dbReference type="SAM" id="Phobius"/>
    </source>
</evidence>
<evidence type="ECO:0000256" key="3">
    <source>
        <dbReference type="ARBA" id="ARBA00022617"/>
    </source>
</evidence>
<keyword evidence="7 9" id="KW-0503">Monooxygenase</keyword>
<dbReference type="Proteomes" id="UP001152747">
    <property type="component" value="Unassembled WGS sequence"/>
</dbReference>
<keyword evidence="4 8" id="KW-0479">Metal-binding</keyword>
<dbReference type="PANTHER" id="PTHR24292">
    <property type="entry name" value="CYTOCHROME P450"/>
    <property type="match status" value="1"/>
</dbReference>
<dbReference type="CDD" id="cd11055">
    <property type="entry name" value="CYP3A-like"/>
    <property type="match status" value="1"/>
</dbReference>
<evidence type="ECO:0000256" key="4">
    <source>
        <dbReference type="ARBA" id="ARBA00022723"/>
    </source>
</evidence>
<dbReference type="EMBL" id="CANHGI010000004">
    <property type="protein sequence ID" value="CAI5449902.1"/>
    <property type="molecule type" value="Genomic_DNA"/>
</dbReference>
<keyword evidence="10" id="KW-0472">Membrane</keyword>
<dbReference type="InterPro" id="IPR002401">
    <property type="entry name" value="Cyt_P450_E_grp-I"/>
</dbReference>
<dbReference type="FunFam" id="1.10.630.10:FF:000182">
    <property type="entry name" value="Cytochrome P450 3A4"/>
    <property type="match status" value="1"/>
</dbReference>
<dbReference type="PANTHER" id="PTHR24292:SF102">
    <property type="entry name" value="CYTOCHROME P450 FAMILY-RELATED"/>
    <property type="match status" value="1"/>
</dbReference>
<organism evidence="11 12">
    <name type="scientific">Caenorhabditis angaria</name>
    <dbReference type="NCBI Taxonomy" id="860376"/>
    <lineage>
        <taxon>Eukaryota</taxon>
        <taxon>Metazoa</taxon>
        <taxon>Ecdysozoa</taxon>
        <taxon>Nematoda</taxon>
        <taxon>Chromadorea</taxon>
        <taxon>Rhabditida</taxon>
        <taxon>Rhabditina</taxon>
        <taxon>Rhabditomorpha</taxon>
        <taxon>Rhabditoidea</taxon>
        <taxon>Rhabditidae</taxon>
        <taxon>Peloderinae</taxon>
        <taxon>Caenorhabditis</taxon>
    </lineage>
</organism>
<keyword evidence="10" id="KW-0812">Transmembrane</keyword>
<evidence type="ECO:0000256" key="8">
    <source>
        <dbReference type="PIRSR" id="PIRSR602401-1"/>
    </source>
</evidence>
<keyword evidence="5 9" id="KW-0560">Oxidoreductase</keyword>
<evidence type="ECO:0000313" key="12">
    <source>
        <dbReference type="Proteomes" id="UP001152747"/>
    </source>
</evidence>
<keyword evidence="12" id="KW-1185">Reference proteome</keyword>
<dbReference type="InterPro" id="IPR036396">
    <property type="entry name" value="Cyt_P450_sf"/>
</dbReference>
<dbReference type="PROSITE" id="PS00086">
    <property type="entry name" value="CYTOCHROME_P450"/>
    <property type="match status" value="1"/>
</dbReference>
<feature type="transmembrane region" description="Helical" evidence="10">
    <location>
        <begin position="6"/>
        <end position="25"/>
    </location>
</feature>
<name>A0A9P1ITI9_9PELO</name>
<sequence length="518" mass="59256">MAFLLIFTALIVIGLSYYLAVWTYWKRRGIPGPIGFPILGNVLEMIDHDAPPFLQFQKWSQKYGSYFGITEGLSKTLVISDPEMVNEVFVKQFDNFYGRKLNGIQGDPNKDKRVHLFASEGHRWKRLRNLSSPSFSNNSLKKLKRTVEDSAVELLKHIENNTANGDSIDMLLYYQEFTMDVIGRIAMGQNESKMFNDNILLEPVKSIFGSGRRWLMILGQVLPKPAAYIMRKIIFSLPKSIPAVQLHRIIEEALEKRIAQRKNDQENGVEPGEPEDFIDLFLNAESEIDIVSENGKDDFLTKNSGKVSKNLTIDEIVGQCFVFLLAGFDTTALSLSYSSYLLARHPEVMRKVQKEIEEVCPDPEITFDQLSKLKYLDSVIKETLRIYPLGAVANMRRCMKTSKVGDLIIEKGTNVYADTWSLHYNKTLWGEDAAEFRPERWEEEGITDFKLGYMPFGSGPRQCIGMRLAYMEEKLLLSQILRKYDFVTCEKTAIPLKLVGRATTGPEEVYLNLKPRYT</sequence>
<reference evidence="11" key="1">
    <citation type="submission" date="2022-11" db="EMBL/GenBank/DDBJ databases">
        <authorList>
            <person name="Kikuchi T."/>
        </authorList>
    </citation>
    <scope>NUCLEOTIDE SEQUENCE</scope>
    <source>
        <strain evidence="11">PS1010</strain>
    </source>
</reference>
<dbReference type="PRINTS" id="PR00385">
    <property type="entry name" value="P450"/>
</dbReference>
<dbReference type="GO" id="GO:0016705">
    <property type="term" value="F:oxidoreductase activity, acting on paired donors, with incorporation or reduction of molecular oxygen"/>
    <property type="evidence" value="ECO:0007669"/>
    <property type="project" value="InterPro"/>
</dbReference>
<dbReference type="PRINTS" id="PR00463">
    <property type="entry name" value="EP450I"/>
</dbReference>
<keyword evidence="6 8" id="KW-0408">Iron</keyword>
<dbReference type="OrthoDB" id="2789670at2759"/>
<dbReference type="GO" id="GO:0004497">
    <property type="term" value="F:monooxygenase activity"/>
    <property type="evidence" value="ECO:0007669"/>
    <property type="project" value="UniProtKB-KW"/>
</dbReference>
<dbReference type="GO" id="GO:0005506">
    <property type="term" value="F:iron ion binding"/>
    <property type="evidence" value="ECO:0007669"/>
    <property type="project" value="InterPro"/>
</dbReference>
<evidence type="ECO:0008006" key="13">
    <source>
        <dbReference type="Google" id="ProtNLM"/>
    </source>
</evidence>
<dbReference type="AlphaFoldDB" id="A0A9P1ITI9"/>
<dbReference type="Gene3D" id="1.10.630.10">
    <property type="entry name" value="Cytochrome P450"/>
    <property type="match status" value="1"/>
</dbReference>
<gene>
    <name evidence="11" type="ORF">CAMP_LOCUS12539</name>
</gene>
<dbReference type="InterPro" id="IPR050476">
    <property type="entry name" value="Insect_CytP450_Detox"/>
</dbReference>
<keyword evidence="3 8" id="KW-0349">Heme</keyword>
<dbReference type="InterPro" id="IPR001128">
    <property type="entry name" value="Cyt_P450"/>
</dbReference>